<feature type="region of interest" description="Disordered" evidence="2">
    <location>
        <begin position="139"/>
        <end position="159"/>
    </location>
</feature>
<reference evidence="3 4" key="1">
    <citation type="journal article" date="2020" name="ISME J.">
        <title>Comparative genomics reveals insights into cyanobacterial evolution and habitat adaptation.</title>
        <authorList>
            <person name="Chen M.Y."/>
            <person name="Teng W.K."/>
            <person name="Zhao L."/>
            <person name="Hu C.X."/>
            <person name="Zhou Y.K."/>
            <person name="Han B.P."/>
            <person name="Song L.R."/>
            <person name="Shu W.S."/>
        </authorList>
    </citation>
    <scope>NUCLEOTIDE SEQUENCE [LARGE SCALE GENOMIC DNA]</scope>
    <source>
        <strain evidence="3 4">FACHB-130</strain>
    </source>
</reference>
<keyword evidence="4" id="KW-1185">Reference proteome</keyword>
<comment type="caution">
    <text evidence="3">The sequence shown here is derived from an EMBL/GenBank/DDBJ whole genome shotgun (WGS) entry which is preliminary data.</text>
</comment>
<accession>A0ABR8FWF7</accession>
<dbReference type="Proteomes" id="UP000603457">
    <property type="component" value="Unassembled WGS sequence"/>
</dbReference>
<evidence type="ECO:0000313" key="3">
    <source>
        <dbReference type="EMBL" id="MBD2595703.1"/>
    </source>
</evidence>
<feature type="compositionally biased region" description="Basic residues" evidence="2">
    <location>
        <begin position="139"/>
        <end position="154"/>
    </location>
</feature>
<sequence length="174" mass="19594">MPNKLSSISRGTMKKIAHSYKSSILPPASQSAIAPLQPPEEKIISGWERLVAQAQTINQMAAELETEILELKAIASAINSQRNFWSGNGKSRKNIFKYFTVSIPWVKQKSDDSLILTTRKVDLFRAEREAASLAQKLRQHNKNRRLAAQRHQKNQQKADIEPKTFSLGALINKS</sequence>
<evidence type="ECO:0000313" key="4">
    <source>
        <dbReference type="Proteomes" id="UP000603457"/>
    </source>
</evidence>
<keyword evidence="1" id="KW-0175">Coiled coil</keyword>
<organism evidence="3 4">
    <name type="scientific">Nostoc spongiaeforme FACHB-130</name>
    <dbReference type="NCBI Taxonomy" id="1357510"/>
    <lineage>
        <taxon>Bacteria</taxon>
        <taxon>Bacillati</taxon>
        <taxon>Cyanobacteriota</taxon>
        <taxon>Cyanophyceae</taxon>
        <taxon>Nostocales</taxon>
        <taxon>Nostocaceae</taxon>
        <taxon>Nostoc</taxon>
    </lineage>
</organism>
<proteinExistence type="predicted"/>
<dbReference type="EMBL" id="JACJTB010000019">
    <property type="protein sequence ID" value="MBD2595703.1"/>
    <property type="molecule type" value="Genomic_DNA"/>
</dbReference>
<feature type="coiled-coil region" evidence="1">
    <location>
        <begin position="54"/>
        <end position="81"/>
    </location>
</feature>
<evidence type="ECO:0000256" key="1">
    <source>
        <dbReference type="SAM" id="Coils"/>
    </source>
</evidence>
<evidence type="ECO:0000256" key="2">
    <source>
        <dbReference type="SAM" id="MobiDB-lite"/>
    </source>
</evidence>
<protein>
    <submittedName>
        <fullName evidence="3">Uncharacterized protein</fullName>
    </submittedName>
</protein>
<name>A0ABR8FWF7_9NOSO</name>
<gene>
    <name evidence="3" type="ORF">H6G74_15390</name>
</gene>